<evidence type="ECO:0000313" key="2">
    <source>
        <dbReference type="Proteomes" id="UP000293347"/>
    </source>
</evidence>
<reference evidence="1 2" key="1">
    <citation type="submission" date="2019-02" db="EMBL/GenBank/DDBJ databases">
        <title>Pedobacter sp. RP-1-14 sp. nov., isolated from Arctic soil.</title>
        <authorList>
            <person name="Dahal R.H."/>
        </authorList>
    </citation>
    <scope>NUCLEOTIDE SEQUENCE [LARGE SCALE GENOMIC DNA]</scope>
    <source>
        <strain evidence="1 2">RP-1-14</strain>
    </source>
</reference>
<comment type="caution">
    <text evidence="1">The sequence shown here is derived from an EMBL/GenBank/DDBJ whole genome shotgun (WGS) entry which is preliminary data.</text>
</comment>
<keyword evidence="2" id="KW-1185">Reference proteome</keyword>
<dbReference type="AlphaFoldDB" id="A0A4R0NS61"/>
<evidence type="ECO:0000313" key="1">
    <source>
        <dbReference type="EMBL" id="TCD04020.1"/>
    </source>
</evidence>
<sequence length="193" mass="22511">MHKKEIETFCPANREEWRQWLIENHDSSQSVWLLQYKQKSAKPSLSWSDSVDEALCFGWIDSTRKTVDAESFIQFFGKRKPKSNWSKINKAKVQRLIEEGLMTEAGYKSIEIAKENGSWSILDTVEELFVPKDLENAFHLHPGAKDYFDNLSKSAKKMLLHWVVAAKRPETREKRIAEIAELAGQRLKPKQFR</sequence>
<protein>
    <recommendedName>
        <fullName evidence="3">Bacteriocin resistance YdeI/OmpD-like protein</fullName>
    </recommendedName>
</protein>
<proteinExistence type="predicted"/>
<dbReference type="Pfam" id="PF13376">
    <property type="entry name" value="OmdA"/>
    <property type="match status" value="1"/>
</dbReference>
<accession>A0A4R0NS61</accession>
<organism evidence="1 2">
    <name type="scientific">Pedobacter psychroterrae</name>
    <dbReference type="NCBI Taxonomy" id="2530453"/>
    <lineage>
        <taxon>Bacteria</taxon>
        <taxon>Pseudomonadati</taxon>
        <taxon>Bacteroidota</taxon>
        <taxon>Sphingobacteriia</taxon>
        <taxon>Sphingobacteriales</taxon>
        <taxon>Sphingobacteriaceae</taxon>
        <taxon>Pedobacter</taxon>
    </lineage>
</organism>
<name>A0A4R0NS61_9SPHI</name>
<evidence type="ECO:0008006" key="3">
    <source>
        <dbReference type="Google" id="ProtNLM"/>
    </source>
</evidence>
<gene>
    <name evidence="1" type="ORF">EZ437_05785</name>
</gene>
<dbReference type="EMBL" id="SJSL01000001">
    <property type="protein sequence ID" value="TCD04020.1"/>
    <property type="molecule type" value="Genomic_DNA"/>
</dbReference>
<dbReference type="Proteomes" id="UP000293347">
    <property type="component" value="Unassembled WGS sequence"/>
</dbReference>
<dbReference type="OrthoDB" id="9796999at2"/>